<accession>A0AAU9JYL9</accession>
<feature type="domain" description="B box-type" evidence="10">
    <location>
        <begin position="75"/>
        <end position="117"/>
    </location>
</feature>
<comment type="catalytic activity">
    <reaction evidence="1">
        <text>[E2 ubiquitin-conjugating enzyme]-S-ubiquitinyl-L-cysteine + [acceptor protein]-L-lysine = [E2 ubiquitin-conjugating enzyme]-L-cysteine + [acceptor protein]-N(6)-ubiquitinyl-L-lysine.</text>
        <dbReference type="EC" id="2.3.2.31"/>
    </reaction>
</comment>
<evidence type="ECO:0000256" key="1">
    <source>
        <dbReference type="ARBA" id="ARBA00001798"/>
    </source>
</evidence>
<dbReference type="PROSITE" id="PS50089">
    <property type="entry name" value="ZF_RING_2"/>
    <property type="match status" value="1"/>
</dbReference>
<dbReference type="Proteomes" id="UP001162131">
    <property type="component" value="Unassembled WGS sequence"/>
</dbReference>
<dbReference type="SMART" id="SM00184">
    <property type="entry name" value="RING"/>
    <property type="match status" value="1"/>
</dbReference>
<evidence type="ECO:0000256" key="8">
    <source>
        <dbReference type="SAM" id="MobiDB-lite"/>
    </source>
</evidence>
<dbReference type="PROSITE" id="PS00518">
    <property type="entry name" value="ZF_RING_1"/>
    <property type="match status" value="1"/>
</dbReference>
<dbReference type="InterPro" id="IPR013083">
    <property type="entry name" value="Znf_RING/FYVE/PHD"/>
</dbReference>
<dbReference type="InterPro" id="IPR017907">
    <property type="entry name" value="Znf_RING_CS"/>
</dbReference>
<evidence type="ECO:0000259" key="9">
    <source>
        <dbReference type="PROSITE" id="PS50089"/>
    </source>
</evidence>
<dbReference type="InterPro" id="IPR001841">
    <property type="entry name" value="Znf_RING"/>
</dbReference>
<dbReference type="SUPFAM" id="SSF57845">
    <property type="entry name" value="B-box zinc-binding domain"/>
    <property type="match status" value="1"/>
</dbReference>
<dbReference type="PROSITE" id="PS01358">
    <property type="entry name" value="ZF_RANBP2_1"/>
    <property type="match status" value="1"/>
</dbReference>
<dbReference type="SUPFAM" id="SSF57850">
    <property type="entry name" value="RING/U-box"/>
    <property type="match status" value="1"/>
</dbReference>
<keyword evidence="13" id="KW-1185">Reference proteome</keyword>
<dbReference type="Gene3D" id="3.30.40.10">
    <property type="entry name" value="Zinc/RING finger domain, C3HC4 (zinc finger)"/>
    <property type="match status" value="1"/>
</dbReference>
<dbReference type="Pfam" id="PF13445">
    <property type="entry name" value="zf-RING_UBOX"/>
    <property type="match status" value="1"/>
</dbReference>
<feature type="domain" description="RING-type" evidence="9">
    <location>
        <begin position="9"/>
        <end position="51"/>
    </location>
</feature>
<dbReference type="PANTHER" id="PTHR47156:SF10">
    <property type="entry name" value="E3 UBIQUITIN-PROTEIN LIGASE TRIM-21-RELATED"/>
    <property type="match status" value="1"/>
</dbReference>
<dbReference type="InterPro" id="IPR001876">
    <property type="entry name" value="Znf_RanBP2"/>
</dbReference>
<dbReference type="InterPro" id="IPR036443">
    <property type="entry name" value="Znf_RanBP2_sf"/>
</dbReference>
<sequence>MSESSIFECSLCFNFYNNSTRVPQSLPCGHVFCKSCILSYSSMYLACPVDKSPHPGVDKMPLCLNILHNLPKATAKIIYCSSHPKRQIKYRCRIHNVYICSECVIQHAGSGHDLQQFKVNTDKIKDDVKRLSESASLVMRNSERAIKEIEGVHKRVSRFYENQMYKVTTAFDSAIKQLINKKAEFTETLNKMLKDQLSAIDAKRMKFNKNLEKSCAWSTKLQSLTIDALDQTYEQFLKITSELMREISSTTPVTPCEFDLKFYLFNDQISLGELGSLNLMKEPLWTCSKCSFKNSEVSSVCQVCFSAKSSKSITSNNSDSLKSLSSSRYQHQEESSPTHSPIQPDFARSVGPHQAHSPEKPNHKPRGKSKAADPQSHKSNVSF</sequence>
<feature type="region of interest" description="Disordered" evidence="8">
    <location>
        <begin position="311"/>
        <end position="383"/>
    </location>
</feature>
<dbReference type="InterPro" id="IPR052667">
    <property type="entry name" value="E3_ubiquitin-ligase_RING"/>
</dbReference>
<dbReference type="EMBL" id="CAJZBQ010000050">
    <property type="protein sequence ID" value="CAG9330005.1"/>
    <property type="molecule type" value="Genomic_DNA"/>
</dbReference>
<organism evidence="12 13">
    <name type="scientific">Blepharisma stoltei</name>
    <dbReference type="NCBI Taxonomy" id="1481888"/>
    <lineage>
        <taxon>Eukaryota</taxon>
        <taxon>Sar</taxon>
        <taxon>Alveolata</taxon>
        <taxon>Ciliophora</taxon>
        <taxon>Postciliodesmatophora</taxon>
        <taxon>Heterotrichea</taxon>
        <taxon>Heterotrichida</taxon>
        <taxon>Blepharismidae</taxon>
        <taxon>Blepharisma</taxon>
    </lineage>
</organism>
<protein>
    <recommendedName>
        <fullName evidence="3">RanBP-type and C3HC4-type zinc finger-containing protein 1</fullName>
        <ecNumber evidence="2">2.3.2.31</ecNumber>
    </recommendedName>
</protein>
<proteinExistence type="predicted"/>
<evidence type="ECO:0000256" key="2">
    <source>
        <dbReference type="ARBA" id="ARBA00012251"/>
    </source>
</evidence>
<dbReference type="PROSITE" id="PS50119">
    <property type="entry name" value="ZF_BBOX"/>
    <property type="match status" value="1"/>
</dbReference>
<evidence type="ECO:0000313" key="13">
    <source>
        <dbReference type="Proteomes" id="UP001162131"/>
    </source>
</evidence>
<evidence type="ECO:0000313" key="12">
    <source>
        <dbReference type="EMBL" id="CAG9330005.1"/>
    </source>
</evidence>
<dbReference type="EC" id="2.3.2.31" evidence="2"/>
<gene>
    <name evidence="12" type="ORF">BSTOLATCC_MIC50118</name>
</gene>
<dbReference type="GO" id="GO:0061630">
    <property type="term" value="F:ubiquitin protein ligase activity"/>
    <property type="evidence" value="ECO:0007669"/>
    <property type="project" value="UniProtKB-EC"/>
</dbReference>
<keyword evidence="4" id="KW-0479">Metal-binding</keyword>
<comment type="caution">
    <text evidence="12">The sequence shown here is derived from an EMBL/GenBank/DDBJ whole genome shotgun (WGS) entry which is preliminary data.</text>
</comment>
<feature type="compositionally biased region" description="Low complexity" evidence="8">
    <location>
        <begin position="311"/>
        <end position="327"/>
    </location>
</feature>
<feature type="domain" description="RanBP2-type" evidence="11">
    <location>
        <begin position="281"/>
        <end position="310"/>
    </location>
</feature>
<keyword evidence="6" id="KW-0862">Zinc</keyword>
<dbReference type="SUPFAM" id="SSF90209">
    <property type="entry name" value="Ran binding protein zinc finger-like"/>
    <property type="match status" value="1"/>
</dbReference>
<name>A0AAU9JYL9_9CILI</name>
<evidence type="ECO:0000259" key="11">
    <source>
        <dbReference type="PROSITE" id="PS50199"/>
    </source>
</evidence>
<reference evidence="12" key="1">
    <citation type="submission" date="2021-09" db="EMBL/GenBank/DDBJ databases">
        <authorList>
            <consortium name="AG Swart"/>
            <person name="Singh M."/>
            <person name="Singh A."/>
            <person name="Seah K."/>
            <person name="Emmerich C."/>
        </authorList>
    </citation>
    <scope>NUCLEOTIDE SEQUENCE</scope>
    <source>
        <strain evidence="12">ATCC30299</strain>
    </source>
</reference>
<dbReference type="AlphaFoldDB" id="A0AAU9JYL9"/>
<dbReference type="PROSITE" id="PS50199">
    <property type="entry name" value="ZF_RANBP2_2"/>
    <property type="match status" value="1"/>
</dbReference>
<keyword evidence="5 7" id="KW-0863">Zinc-finger</keyword>
<evidence type="ECO:0000256" key="3">
    <source>
        <dbReference type="ARBA" id="ARBA00017887"/>
    </source>
</evidence>
<dbReference type="PANTHER" id="PTHR47156">
    <property type="entry name" value="PROTEIN CBG20824"/>
    <property type="match status" value="1"/>
</dbReference>
<dbReference type="InterPro" id="IPR000315">
    <property type="entry name" value="Znf_B-box"/>
</dbReference>
<dbReference type="GO" id="GO:0008270">
    <property type="term" value="F:zinc ion binding"/>
    <property type="evidence" value="ECO:0007669"/>
    <property type="project" value="UniProtKB-KW"/>
</dbReference>
<evidence type="ECO:0000256" key="4">
    <source>
        <dbReference type="ARBA" id="ARBA00022723"/>
    </source>
</evidence>
<evidence type="ECO:0000256" key="5">
    <source>
        <dbReference type="ARBA" id="ARBA00022771"/>
    </source>
</evidence>
<dbReference type="Gene3D" id="3.30.160.60">
    <property type="entry name" value="Classic Zinc Finger"/>
    <property type="match status" value="1"/>
</dbReference>
<evidence type="ECO:0000259" key="10">
    <source>
        <dbReference type="PROSITE" id="PS50119"/>
    </source>
</evidence>
<evidence type="ECO:0000256" key="6">
    <source>
        <dbReference type="ARBA" id="ARBA00022833"/>
    </source>
</evidence>
<dbReference type="InterPro" id="IPR027370">
    <property type="entry name" value="Znf-RING_euk"/>
</dbReference>
<evidence type="ECO:0000256" key="7">
    <source>
        <dbReference type="PROSITE-ProRule" id="PRU00322"/>
    </source>
</evidence>